<evidence type="ECO:0000313" key="2">
    <source>
        <dbReference type="EMBL" id="GAX60533.1"/>
    </source>
</evidence>
<dbReference type="NCBIfam" id="TIGR02094">
    <property type="entry name" value="more_P_ylases"/>
    <property type="match status" value="1"/>
</dbReference>
<accession>A0A286TXC0</accession>
<dbReference type="GO" id="GO:0005975">
    <property type="term" value="P:carbohydrate metabolic process"/>
    <property type="evidence" value="ECO:0007669"/>
    <property type="project" value="InterPro"/>
</dbReference>
<reference evidence="3" key="1">
    <citation type="journal article" date="2017" name="Environ. Microbiol. Rep.">
        <title>Genetic Diversity of Marine Anaerobic Ammonium-Oxidizing Bacteria as Revealed by Genomic and Proteomic Analyses of 'Candidatus Scalindua japonica'.</title>
        <authorList>
            <person name="Oshiki M."/>
            <person name="Mizuto K."/>
            <person name="Kimura Z."/>
            <person name="Kindaichi T."/>
            <person name="Satoh H."/>
            <person name="Okabe S."/>
        </authorList>
    </citation>
    <scope>NUCLEOTIDE SEQUENCE [LARGE SCALE GENOMIC DNA]</scope>
    <source>
        <strain evidence="3">husup-a2</strain>
    </source>
</reference>
<name>A0A286TXC0_9BACT</name>
<dbReference type="SUPFAM" id="SSF53756">
    <property type="entry name" value="UDP-Glycosyltransferase/glycogen phosphorylase"/>
    <property type="match status" value="1"/>
</dbReference>
<evidence type="ECO:0000256" key="1">
    <source>
        <dbReference type="ARBA" id="ARBA00006047"/>
    </source>
</evidence>
<dbReference type="GO" id="GO:0008184">
    <property type="term" value="F:glycogen phosphorylase activity"/>
    <property type="evidence" value="ECO:0007669"/>
    <property type="project" value="InterPro"/>
</dbReference>
<dbReference type="Proteomes" id="UP000218542">
    <property type="component" value="Unassembled WGS sequence"/>
</dbReference>
<dbReference type="EMBL" id="BAOS01000013">
    <property type="protein sequence ID" value="GAX60533.1"/>
    <property type="molecule type" value="Genomic_DNA"/>
</dbReference>
<sequence>MKMLITEEHTNGSKIAYFSMEIGLRDEIPTFSGGLGILAGDTIKSGADLNLPLVAVTLIYHKGYFKQDIDDQGRQIELPAQWEPSEIMHTVPEKTTVIIEGRTVYIQAWVYFVKSPKGGEVPVLFLDTNLQENSEEDRSLTDYLYGGDDNYRIKQEVVLGIGGVKILKILGFQIKKYHMNEGHAAFLTLELLHQLKNNLNDVWDESYIWDFEAVKELCVFTTHTPVEAGHDKFSYDLYRNVIGDYFPENVIHDLAGNDHLNMTLLALNLSNDVNGVAKKHGEVSQNMFPGYKINSITNGVHSYTWTCDSFKKLFDKHIPGWANEPELFVRTDLIPPDEIWNAHSEAKKILIDYVNSTNNLKMDHETLTIGFARRFATYKRASLLFNDIERLEGIASGKIQVIFAGKAHPKDEGGKKLIEDIFAYSENLKGKIKIAFVNNYNMETAMKIVSGVDVWLNNPIRPLEASGTSGMKAAHNGVLNFSVLDGWWIEGHIEGDTGWSIGPESTETVPDDNANKIDTDDLYNKLEQIIIPTFYQNRDKWVKMMKSAIGKNAYFFNTHRMMLRYVTEAYI</sequence>
<dbReference type="PANTHER" id="PTHR42655:SF1">
    <property type="entry name" value="GLYCOGEN PHOSPHORYLASE"/>
    <property type="match status" value="1"/>
</dbReference>
<dbReference type="Pfam" id="PF00343">
    <property type="entry name" value="Phosphorylase"/>
    <property type="match status" value="2"/>
</dbReference>
<protein>
    <submittedName>
        <fullName evidence="2">Glycogen phosphorylase</fullName>
    </submittedName>
</protein>
<organism evidence="2 3">
    <name type="scientific">Candidatus Scalindua japonica</name>
    <dbReference type="NCBI Taxonomy" id="1284222"/>
    <lineage>
        <taxon>Bacteria</taxon>
        <taxon>Pseudomonadati</taxon>
        <taxon>Planctomycetota</taxon>
        <taxon>Candidatus Brocadiia</taxon>
        <taxon>Candidatus Brocadiales</taxon>
        <taxon>Candidatus Scalinduaceae</taxon>
        <taxon>Candidatus Scalindua</taxon>
    </lineage>
</organism>
<proteinExistence type="inferred from homology"/>
<dbReference type="InterPro" id="IPR052182">
    <property type="entry name" value="Glycogen/Maltodextrin_Phosph"/>
</dbReference>
<dbReference type="InterPro" id="IPR000811">
    <property type="entry name" value="Glyco_trans_35"/>
</dbReference>
<dbReference type="Gene3D" id="3.40.50.2000">
    <property type="entry name" value="Glycogen Phosphorylase B"/>
    <property type="match status" value="3"/>
</dbReference>
<evidence type="ECO:0000313" key="3">
    <source>
        <dbReference type="Proteomes" id="UP000218542"/>
    </source>
</evidence>
<comment type="similarity">
    <text evidence="1">Belongs to the glycogen phosphorylase family.</text>
</comment>
<gene>
    <name evidence="2" type="ORF">SCALIN_C13_0044</name>
</gene>
<dbReference type="AlphaFoldDB" id="A0A286TXC0"/>
<keyword evidence="3" id="KW-1185">Reference proteome</keyword>
<dbReference type="InterPro" id="IPR011834">
    <property type="entry name" value="Agluc_phsphrylas"/>
</dbReference>
<dbReference type="PANTHER" id="PTHR42655">
    <property type="entry name" value="GLYCOGEN PHOSPHORYLASE"/>
    <property type="match status" value="1"/>
</dbReference>
<comment type="caution">
    <text evidence="2">The sequence shown here is derived from an EMBL/GenBank/DDBJ whole genome shotgun (WGS) entry which is preliminary data.</text>
</comment>
<dbReference type="GO" id="GO:0030170">
    <property type="term" value="F:pyridoxal phosphate binding"/>
    <property type="evidence" value="ECO:0007669"/>
    <property type="project" value="InterPro"/>
</dbReference>